<dbReference type="FunFam" id="3.40.50.2000:FF:000019">
    <property type="entry name" value="Glycosyltransferase"/>
    <property type="match status" value="1"/>
</dbReference>
<dbReference type="EMBL" id="BSYO01000021">
    <property type="protein sequence ID" value="GMH19739.1"/>
    <property type="molecule type" value="Genomic_DNA"/>
</dbReference>
<accession>A0AAD3XX61</accession>
<protein>
    <recommendedName>
        <fullName evidence="5">Glycosyltransferase</fullName>
    </recommendedName>
</protein>
<dbReference type="CDD" id="cd03784">
    <property type="entry name" value="GT1_Gtf-like"/>
    <property type="match status" value="1"/>
</dbReference>
<gene>
    <name evidence="3" type="ORF">Nepgr_021580</name>
</gene>
<proteinExistence type="inferred from homology"/>
<dbReference type="PANTHER" id="PTHR11926:SF1311">
    <property type="entry name" value="UDP-GLYCOSYLTRANSFERASE 74F2"/>
    <property type="match status" value="1"/>
</dbReference>
<evidence type="ECO:0000256" key="1">
    <source>
        <dbReference type="ARBA" id="ARBA00009995"/>
    </source>
</evidence>
<dbReference type="Gene3D" id="3.40.50.2000">
    <property type="entry name" value="Glycogen Phosphorylase B"/>
    <property type="match status" value="3"/>
</dbReference>
<dbReference type="AlphaFoldDB" id="A0AAD3XX61"/>
<dbReference type="GO" id="GO:0080044">
    <property type="term" value="F:quercetin 7-O-glucosyltransferase activity"/>
    <property type="evidence" value="ECO:0007669"/>
    <property type="project" value="TreeGrafter"/>
</dbReference>
<dbReference type="GO" id="GO:0080043">
    <property type="term" value="F:quercetin 3-O-glucosyltransferase activity"/>
    <property type="evidence" value="ECO:0007669"/>
    <property type="project" value="TreeGrafter"/>
</dbReference>
<comment type="caution">
    <text evidence="3">The sequence shown here is derived from an EMBL/GenBank/DDBJ whole genome shotgun (WGS) entry which is preliminary data.</text>
</comment>
<keyword evidence="4" id="KW-1185">Reference proteome</keyword>
<dbReference type="InterPro" id="IPR002213">
    <property type="entry name" value="UDP_glucos_trans"/>
</dbReference>
<evidence type="ECO:0000313" key="4">
    <source>
        <dbReference type="Proteomes" id="UP001279734"/>
    </source>
</evidence>
<dbReference type="SUPFAM" id="SSF53756">
    <property type="entry name" value="UDP-Glycosyltransferase/glycogen phosphorylase"/>
    <property type="match status" value="2"/>
</dbReference>
<name>A0AAD3XX61_NEPGR</name>
<evidence type="ECO:0000313" key="3">
    <source>
        <dbReference type="EMBL" id="GMH19739.1"/>
    </source>
</evidence>
<sequence>MGKEAREAVHVLIFPYPAQGHINPMLQFGKRLAAASRVKATLATTVYLSKSTRLETGSILVDTISDGYDETGFTGADSAEAYLSSLRAVGSKTLADLIQRHSSSPHPIKCVVYDSVIPWVMDVAKDHGLAGAAFFTQSCAVNNMAYYVYHGLLHLPISSTLVSIPGMPFLEVGDLPLFLSDPEAHPAYLEATLDQYSNVDKADFLLVNTVYELEEKEARKAVHVLIFPYPAQGHINPMLQFGKRLAAASRVKATLATTVYLSKSTRLETGSILVDTISDGYDETGFTGADSAEAYLSSLRAVGSKTLADLIQRHSSSPHPIKCVVYDSVIPWVMDVAKDHGLAGTAFFTQSCAVGDLPLFLSDPEAHPAYLEATLDQYSNVDKADFLLVNTVYELEEKAVDAVSTQCGVLTVGPTLPSLYLDNLVMEDKAYGLHLFNPDHETTTNWLKDKPPNSVVYVSFGSQASLSEEQMNELAWGLNASDCYYLWVIRASEQAKLPKHITAETGDNGVIVKWCAQLEVLSSATVGCFLTHCGWNSTLEALSLGVPMVAMPQWADQTTNAKLIQDVWKVGRRVKSEEKGIVTGREIAGCIREVMHGGKAEEMKANSKRLSCLIKGAVSKGGSSSKNIDKFVSKLVG</sequence>
<keyword evidence="2" id="KW-0808">Transferase</keyword>
<dbReference type="PANTHER" id="PTHR11926">
    <property type="entry name" value="GLUCOSYL/GLUCURONOSYL TRANSFERASES"/>
    <property type="match status" value="1"/>
</dbReference>
<dbReference type="Pfam" id="PF00201">
    <property type="entry name" value="UDPGT"/>
    <property type="match status" value="1"/>
</dbReference>
<dbReference type="PROSITE" id="PS00375">
    <property type="entry name" value="UDPGT"/>
    <property type="match status" value="1"/>
</dbReference>
<comment type="similarity">
    <text evidence="1">Belongs to the UDP-glycosyltransferase family.</text>
</comment>
<dbReference type="InterPro" id="IPR035595">
    <property type="entry name" value="UDP_glycos_trans_CS"/>
</dbReference>
<evidence type="ECO:0008006" key="5">
    <source>
        <dbReference type="Google" id="ProtNLM"/>
    </source>
</evidence>
<dbReference type="Proteomes" id="UP001279734">
    <property type="component" value="Unassembled WGS sequence"/>
</dbReference>
<organism evidence="3 4">
    <name type="scientific">Nepenthes gracilis</name>
    <name type="common">Slender pitcher plant</name>
    <dbReference type="NCBI Taxonomy" id="150966"/>
    <lineage>
        <taxon>Eukaryota</taxon>
        <taxon>Viridiplantae</taxon>
        <taxon>Streptophyta</taxon>
        <taxon>Embryophyta</taxon>
        <taxon>Tracheophyta</taxon>
        <taxon>Spermatophyta</taxon>
        <taxon>Magnoliopsida</taxon>
        <taxon>eudicotyledons</taxon>
        <taxon>Gunneridae</taxon>
        <taxon>Pentapetalae</taxon>
        <taxon>Caryophyllales</taxon>
        <taxon>Nepenthaceae</taxon>
        <taxon>Nepenthes</taxon>
    </lineage>
</organism>
<reference evidence="3" key="1">
    <citation type="submission" date="2023-05" db="EMBL/GenBank/DDBJ databases">
        <title>Nepenthes gracilis genome sequencing.</title>
        <authorList>
            <person name="Fukushima K."/>
        </authorList>
    </citation>
    <scope>NUCLEOTIDE SEQUENCE</scope>
    <source>
        <strain evidence="3">SING2019-196</strain>
    </source>
</reference>
<evidence type="ECO:0000256" key="2">
    <source>
        <dbReference type="ARBA" id="ARBA00022679"/>
    </source>
</evidence>